<dbReference type="AlphaFoldDB" id="D6ZFG7"/>
<feature type="transmembrane region" description="Helical" evidence="7">
    <location>
        <begin position="17"/>
        <end position="38"/>
    </location>
</feature>
<keyword evidence="3" id="KW-0732">Signal</keyword>
<keyword evidence="6 8" id="KW-0449">Lipoprotein</keyword>
<keyword evidence="9" id="KW-1185">Reference proteome</keyword>
<dbReference type="OrthoDB" id="4382082at2"/>
<gene>
    <name evidence="8" type="ordered locus">Srot_1220</name>
</gene>
<dbReference type="HOGENOM" id="CLU_112047_0_0_11"/>
<dbReference type="Pfam" id="PF16708">
    <property type="entry name" value="LppA"/>
    <property type="match status" value="1"/>
</dbReference>
<protein>
    <submittedName>
        <fullName evidence="8">Lipoprotein LppV</fullName>
    </submittedName>
</protein>
<evidence type="ECO:0000256" key="3">
    <source>
        <dbReference type="ARBA" id="ARBA00022729"/>
    </source>
</evidence>
<dbReference type="KEGG" id="srt:Srot_1220"/>
<dbReference type="STRING" id="640132.Srot_1220"/>
<name>D6ZFG7_SEGRD</name>
<evidence type="ECO:0000256" key="6">
    <source>
        <dbReference type="ARBA" id="ARBA00023288"/>
    </source>
</evidence>
<dbReference type="GO" id="GO:0005886">
    <property type="term" value="C:plasma membrane"/>
    <property type="evidence" value="ECO:0007669"/>
    <property type="project" value="UniProtKB-SubCell"/>
</dbReference>
<accession>D6ZFG7</accession>
<organism evidence="8 9">
    <name type="scientific">Segniliparus rotundus (strain ATCC BAA-972 / CDC 1076 / CIP 108378 / DSM 44985 / JCM 13578)</name>
    <dbReference type="NCBI Taxonomy" id="640132"/>
    <lineage>
        <taxon>Bacteria</taxon>
        <taxon>Bacillati</taxon>
        <taxon>Actinomycetota</taxon>
        <taxon>Actinomycetes</taxon>
        <taxon>Mycobacteriales</taxon>
        <taxon>Segniliparaceae</taxon>
        <taxon>Segniliparus</taxon>
    </lineage>
</organism>
<reference evidence="8 9" key="1">
    <citation type="journal article" date="2010" name="Stand. Genomic Sci.">
        <title>Complete genome sequence of Segniliparus rotundus type strain (CDC 1076).</title>
        <authorList>
            <person name="Sikorski J."/>
            <person name="Lapidus A."/>
            <person name="Copeland A."/>
            <person name="Misra M."/>
            <person name="Glavina Del Rio T."/>
            <person name="Nolan M."/>
            <person name="Lucas S."/>
            <person name="Chen F."/>
            <person name="Tice H."/>
            <person name="Cheng J.F."/>
            <person name="Jando M."/>
            <person name="Schneider S."/>
            <person name="Bruce D."/>
            <person name="Goodwin L."/>
            <person name="Pitluck S."/>
            <person name="Liolios K."/>
            <person name="Mikhailova N."/>
            <person name="Pati A."/>
            <person name="Ivanova N."/>
            <person name="Mavromatis K."/>
            <person name="Chen A."/>
            <person name="Palaniappan K."/>
            <person name="Chertkov O."/>
            <person name="Land M."/>
            <person name="Hauser L."/>
            <person name="Chang Y.J."/>
            <person name="Jeffries C.D."/>
            <person name="Brettin T."/>
            <person name="Detter J.C."/>
            <person name="Han C."/>
            <person name="Rohde M."/>
            <person name="Goker M."/>
            <person name="Bristow J."/>
            <person name="Eisen J.A."/>
            <person name="Markowitz V."/>
            <person name="Hugenholtz P."/>
            <person name="Kyrpides N.C."/>
            <person name="Klenk H.P."/>
        </authorList>
    </citation>
    <scope>NUCLEOTIDE SEQUENCE [LARGE SCALE GENOMIC DNA]</scope>
    <source>
        <strain evidence="9">ATCC BAA-972 / CDC 1076 / CIP 108378 / DSM 44985 / JCM 13578</strain>
    </source>
</reference>
<dbReference type="EMBL" id="CP001958">
    <property type="protein sequence ID" value="ADG97691.1"/>
    <property type="molecule type" value="Genomic_DNA"/>
</dbReference>
<evidence type="ECO:0000256" key="1">
    <source>
        <dbReference type="ARBA" id="ARBA00004193"/>
    </source>
</evidence>
<proteinExistence type="predicted"/>
<dbReference type="Gene3D" id="3.30.2030.20">
    <property type="match status" value="1"/>
</dbReference>
<evidence type="ECO:0000256" key="4">
    <source>
        <dbReference type="ARBA" id="ARBA00023136"/>
    </source>
</evidence>
<evidence type="ECO:0000313" key="8">
    <source>
        <dbReference type="EMBL" id="ADG97691.1"/>
    </source>
</evidence>
<keyword evidence="4 7" id="KW-0472">Membrane</keyword>
<keyword evidence="7" id="KW-0812">Transmembrane</keyword>
<keyword evidence="2" id="KW-1003">Cell membrane</keyword>
<evidence type="ECO:0000256" key="7">
    <source>
        <dbReference type="SAM" id="Phobius"/>
    </source>
</evidence>
<sequence>MADPVQGKGWLRRNAPWLFAGSAVALIALLAVCGVGVYRFLEGLKGMDDAPKHMAKDQIAAFEASYQDKGTAEQAAKDLESVIAKTADKIAALVPGLTWKWHRDGGPGGCPKDPAGDTWVMRMYTRHALFSGPIPEDVWPQAVAVVRSEAQFLGMTAQFKYQDAAKQHDLVFSSADGGEINIGTAVQASITGTTPCRLREQWYTDYGIPVPRESEEPR</sequence>
<dbReference type="Proteomes" id="UP000002247">
    <property type="component" value="Chromosome"/>
</dbReference>
<comment type="subcellular location">
    <subcellularLocation>
        <location evidence="1">Cell membrane</location>
        <topology evidence="1">Lipid-anchor</topology>
    </subcellularLocation>
</comment>
<keyword evidence="7" id="KW-1133">Transmembrane helix</keyword>
<evidence type="ECO:0000256" key="5">
    <source>
        <dbReference type="ARBA" id="ARBA00023139"/>
    </source>
</evidence>
<evidence type="ECO:0000313" key="9">
    <source>
        <dbReference type="Proteomes" id="UP000002247"/>
    </source>
</evidence>
<evidence type="ECO:0000256" key="2">
    <source>
        <dbReference type="ARBA" id="ARBA00022475"/>
    </source>
</evidence>
<dbReference type="InterPro" id="IPR032018">
    <property type="entry name" value="LppA/LppB/LprP"/>
</dbReference>
<keyword evidence="5" id="KW-0564">Palmitate</keyword>